<dbReference type="AlphaFoldDB" id="A0A365L6E9"/>
<evidence type="ECO:0000313" key="5">
    <source>
        <dbReference type="Proteomes" id="UP000251002"/>
    </source>
</evidence>
<keyword evidence="2" id="KW-0012">Acyltransferase</keyword>
<accession>A0A365L6E9</accession>
<dbReference type="CDD" id="cd04301">
    <property type="entry name" value="NAT_SF"/>
    <property type="match status" value="1"/>
</dbReference>
<proteinExistence type="predicted"/>
<protein>
    <submittedName>
        <fullName evidence="4">GNAT family N-acetyltransferase</fullName>
    </submittedName>
</protein>
<dbReference type="PROSITE" id="PS51186">
    <property type="entry name" value="GNAT"/>
    <property type="match status" value="1"/>
</dbReference>
<dbReference type="EMBL" id="QLZR01000001">
    <property type="protein sequence ID" value="RAZ80837.1"/>
    <property type="molecule type" value="Genomic_DNA"/>
</dbReference>
<reference evidence="4 5" key="1">
    <citation type="submission" date="2018-06" db="EMBL/GenBank/DDBJ databases">
        <title>The draft genome sequences of strains SCU63 and S1.</title>
        <authorList>
            <person name="Gan L."/>
        </authorList>
    </citation>
    <scope>NUCLEOTIDE SEQUENCE [LARGE SCALE GENOMIC DNA]</scope>
    <source>
        <strain evidence="4 5">SCU63</strain>
    </source>
</reference>
<dbReference type="InterPro" id="IPR050680">
    <property type="entry name" value="YpeA/RimI_acetyltransf"/>
</dbReference>
<dbReference type="PANTHER" id="PTHR43420">
    <property type="entry name" value="ACETYLTRANSFERASE"/>
    <property type="match status" value="1"/>
</dbReference>
<dbReference type="Gene3D" id="3.40.630.30">
    <property type="match status" value="1"/>
</dbReference>
<organism evidence="4 5">
    <name type="scientific">Planococcus halotolerans</name>
    <dbReference type="NCBI Taxonomy" id="2233542"/>
    <lineage>
        <taxon>Bacteria</taxon>
        <taxon>Bacillati</taxon>
        <taxon>Bacillota</taxon>
        <taxon>Bacilli</taxon>
        <taxon>Bacillales</taxon>
        <taxon>Caryophanaceae</taxon>
        <taxon>Planococcus</taxon>
    </lineage>
</organism>
<dbReference type="SUPFAM" id="SSF55729">
    <property type="entry name" value="Acyl-CoA N-acyltransferases (Nat)"/>
    <property type="match status" value="1"/>
</dbReference>
<keyword evidence="5" id="KW-1185">Reference proteome</keyword>
<sequence>MKMVEIRRLSECTVEQGVEAWNKGFESYHFDMTTTPKAFRKRMNQEGLSRELSVVAFDGEEPVGLVLNGIREFAGRKIGWNGGTGVAMSCRKKGVGMQLMEKTLEILKEQDVEVATLEAISGNEKAIALYRKLGYEIVDELHFMKLDGAVEEKVTHASRDYGIRKADPEEIGQLPFYRGDFPWQIQWQSVRDGGEGLIAFNEERQQTGYAFFRKLTDEEGKHSRTILYQCETASDEKAREEITNALLNRVFGNFADAISRTAVNVPVSANAVTYKVLQDRGFEKNISQVFMKKELKE</sequence>
<evidence type="ECO:0000256" key="1">
    <source>
        <dbReference type="ARBA" id="ARBA00022679"/>
    </source>
</evidence>
<name>A0A365L6E9_9BACL</name>
<dbReference type="Proteomes" id="UP000251002">
    <property type="component" value="Unassembled WGS sequence"/>
</dbReference>
<comment type="caution">
    <text evidence="4">The sequence shown here is derived from an EMBL/GenBank/DDBJ whole genome shotgun (WGS) entry which is preliminary data.</text>
</comment>
<gene>
    <name evidence="4" type="ORF">DP120_00665</name>
</gene>
<keyword evidence="1 4" id="KW-0808">Transferase</keyword>
<feature type="domain" description="N-acetyltransferase" evidence="3">
    <location>
        <begin position="4"/>
        <end position="157"/>
    </location>
</feature>
<dbReference type="GO" id="GO:0016747">
    <property type="term" value="F:acyltransferase activity, transferring groups other than amino-acyl groups"/>
    <property type="evidence" value="ECO:0007669"/>
    <property type="project" value="InterPro"/>
</dbReference>
<evidence type="ECO:0000313" key="4">
    <source>
        <dbReference type="EMBL" id="RAZ80837.1"/>
    </source>
</evidence>
<dbReference type="InterPro" id="IPR016181">
    <property type="entry name" value="Acyl_CoA_acyltransferase"/>
</dbReference>
<dbReference type="InterPro" id="IPR000182">
    <property type="entry name" value="GNAT_dom"/>
</dbReference>
<evidence type="ECO:0000259" key="3">
    <source>
        <dbReference type="PROSITE" id="PS51186"/>
    </source>
</evidence>
<dbReference type="Pfam" id="PF00583">
    <property type="entry name" value="Acetyltransf_1"/>
    <property type="match status" value="1"/>
</dbReference>
<evidence type="ECO:0000256" key="2">
    <source>
        <dbReference type="ARBA" id="ARBA00023315"/>
    </source>
</evidence>